<organism evidence="6 7">
    <name type="scientific">Tritrichomonas musculus</name>
    <dbReference type="NCBI Taxonomy" id="1915356"/>
    <lineage>
        <taxon>Eukaryota</taxon>
        <taxon>Metamonada</taxon>
        <taxon>Parabasalia</taxon>
        <taxon>Tritrichomonadida</taxon>
        <taxon>Tritrichomonadidae</taxon>
        <taxon>Tritrichomonas</taxon>
    </lineage>
</organism>
<protein>
    <recommendedName>
        <fullName evidence="8">Importin N-terminal domain-containing protein</fullName>
    </recommendedName>
</protein>
<keyword evidence="2" id="KW-0813">Transport</keyword>
<evidence type="ECO:0008006" key="8">
    <source>
        <dbReference type="Google" id="ProtNLM"/>
    </source>
</evidence>
<dbReference type="Proteomes" id="UP001470230">
    <property type="component" value="Unassembled WGS sequence"/>
</dbReference>
<sequence length="1032" mass="118844">MNLEQFQCLLSNLQSPNNEERINAEEIYKNLLNSNGMMVVSFLIQISQTNNNLLLYSLLLLKIIFNKYPEIFLSNASNDQQIQSFLLNLIDNPSEIQVIQLNISNLIIEAAKIYIQNQRWESFQSDIIQRCSSQNKFTSCISLDCISPLIHLGFLNVQMITPLLDEWYQMIWPSEPSYSHLLIIRLIFILAKNNCVCQCFLDFINCFPSFIFNLPSQFAKTVLSNLTDYTDMIYTFFGQNFNSLFECFINIFSDCQRDTGEREQVLEILVEISNNNKSEMYQYAEAIFSSLMSVICEISGPDYINEDYEDPTPRTSAEDSIRRFSGYFYNQNENEFPVFLFNVFNHFNEMADSPEKIRASYVLMRETMDLLINFFQDGNTCEILVRKIINGLRFPNIFCQFAALQVLSNASRYLPDFQKNYNPEILQELLPYIQSNLSSSQFALEALLYIISGSDDKDIEEYLDLLYQLLISIFNQIPISSQVFDLKCISSLITKTGNKMEQYYDIILPHLVSVIQLNNLKLTLPAIEAFSMIGFVDVSEQFINDSKKFIDFILTIKRENFTDDQNNTISSAISALVTKIGDHYPDSFAQLMLSVIEIINQPIAPQQLPLTSDRSDINDEVLIPNETENILYVYNRNQIDEVDRSLMTLNSFILKIGSFIIPYYQNLIEVFARTISYFFDYDIQCDAIIGLNAIIERNNFDNYNPFILVIESFNGVIMNNFQDLEIVVQFLDFATTLIKHITNLAAIESRFLESLLLLSMRSIEKCKIEEESQMIIFLNSAKIIKFITECHQINDQINEKLLSISQNEFPLSLEVSPFLIPGIATFWSSFSANVLHNSEVFNGVIQFICQELDELDSDTKEIVLMTLPDIIKSSLFTENNANMIVSNLANFLSAIDECDSELKNSIDASVYVLTCLFKKYPSFINNQDIINLWFKSLPLKKKQDSCFKEVYDFLLFLMSQNHPIVTQDLVQLLRIIAKAVRGANSSDQAKGNFKVFLQSIISNPQSKDLFDSSFAQLDSKNEESIRMLLKET</sequence>
<evidence type="ECO:0000313" key="6">
    <source>
        <dbReference type="EMBL" id="KAK8861141.1"/>
    </source>
</evidence>
<dbReference type="InterPro" id="IPR040122">
    <property type="entry name" value="Importin_beta"/>
</dbReference>
<evidence type="ECO:0000256" key="4">
    <source>
        <dbReference type="ARBA" id="ARBA00022737"/>
    </source>
</evidence>
<evidence type="ECO:0000313" key="7">
    <source>
        <dbReference type="Proteomes" id="UP001470230"/>
    </source>
</evidence>
<comment type="subcellular location">
    <subcellularLocation>
        <location evidence="1">Cytoplasm</location>
    </subcellularLocation>
</comment>
<evidence type="ECO:0000256" key="1">
    <source>
        <dbReference type="ARBA" id="ARBA00004496"/>
    </source>
</evidence>
<dbReference type="InterPro" id="IPR016024">
    <property type="entry name" value="ARM-type_fold"/>
</dbReference>
<gene>
    <name evidence="6" type="ORF">M9Y10_012836</name>
</gene>
<dbReference type="EMBL" id="JAPFFF010000018">
    <property type="protein sequence ID" value="KAK8861141.1"/>
    <property type="molecule type" value="Genomic_DNA"/>
</dbReference>
<dbReference type="SUPFAM" id="SSF48371">
    <property type="entry name" value="ARM repeat"/>
    <property type="match status" value="2"/>
</dbReference>
<dbReference type="InterPro" id="IPR011989">
    <property type="entry name" value="ARM-like"/>
</dbReference>
<evidence type="ECO:0000256" key="3">
    <source>
        <dbReference type="ARBA" id="ARBA00022490"/>
    </source>
</evidence>
<dbReference type="Gene3D" id="1.25.10.10">
    <property type="entry name" value="Leucine-rich Repeat Variant"/>
    <property type="match status" value="1"/>
</dbReference>
<keyword evidence="4" id="KW-0677">Repeat</keyword>
<keyword evidence="3" id="KW-0963">Cytoplasm</keyword>
<name>A0ABR2IDQ0_9EUKA</name>
<dbReference type="PANTHER" id="PTHR10527">
    <property type="entry name" value="IMPORTIN BETA"/>
    <property type="match status" value="1"/>
</dbReference>
<keyword evidence="5" id="KW-0653">Protein transport</keyword>
<accession>A0ABR2IDQ0</accession>
<evidence type="ECO:0000256" key="5">
    <source>
        <dbReference type="ARBA" id="ARBA00022927"/>
    </source>
</evidence>
<keyword evidence="7" id="KW-1185">Reference proteome</keyword>
<evidence type="ECO:0000256" key="2">
    <source>
        <dbReference type="ARBA" id="ARBA00022448"/>
    </source>
</evidence>
<comment type="caution">
    <text evidence="6">The sequence shown here is derived from an EMBL/GenBank/DDBJ whole genome shotgun (WGS) entry which is preliminary data.</text>
</comment>
<proteinExistence type="predicted"/>
<reference evidence="6 7" key="1">
    <citation type="submission" date="2024-04" db="EMBL/GenBank/DDBJ databases">
        <title>Tritrichomonas musculus Genome.</title>
        <authorList>
            <person name="Alves-Ferreira E."/>
            <person name="Grigg M."/>
            <person name="Lorenzi H."/>
            <person name="Galac M."/>
        </authorList>
    </citation>
    <scope>NUCLEOTIDE SEQUENCE [LARGE SCALE GENOMIC DNA]</scope>
    <source>
        <strain evidence="6 7">EAF2021</strain>
    </source>
</reference>